<reference evidence="2" key="1">
    <citation type="submission" date="2020-01" db="EMBL/GenBank/DDBJ databases">
        <authorList>
            <person name="Meier V. D."/>
            <person name="Meier V D."/>
        </authorList>
    </citation>
    <scope>NUCLEOTIDE SEQUENCE</scope>
    <source>
        <strain evidence="2">HLG_WM_MAG_03</strain>
    </source>
</reference>
<feature type="chain" id="PRO_5028342800" description="Secreted protein" evidence="1">
    <location>
        <begin position="19"/>
        <end position="85"/>
    </location>
</feature>
<sequence>MKKIVTTLAILALTASFAQDGKPPRGGKGQPPPEAIEACVNEDEGTECTVETPRGDTLEGTCQNTPDKKYFACVPNNHKKPERKE</sequence>
<feature type="signal peptide" evidence="1">
    <location>
        <begin position="1"/>
        <end position="18"/>
    </location>
</feature>
<accession>A0A6S6T184</accession>
<evidence type="ECO:0000313" key="2">
    <source>
        <dbReference type="EMBL" id="CAA6813092.1"/>
    </source>
</evidence>
<dbReference type="AlphaFoldDB" id="A0A6S6T184"/>
<protein>
    <recommendedName>
        <fullName evidence="3">Secreted protein</fullName>
    </recommendedName>
</protein>
<evidence type="ECO:0000256" key="1">
    <source>
        <dbReference type="SAM" id="SignalP"/>
    </source>
</evidence>
<keyword evidence="1" id="KW-0732">Signal</keyword>
<organism evidence="2">
    <name type="scientific">uncultured Sulfurovum sp</name>
    <dbReference type="NCBI Taxonomy" id="269237"/>
    <lineage>
        <taxon>Bacteria</taxon>
        <taxon>Pseudomonadati</taxon>
        <taxon>Campylobacterota</taxon>
        <taxon>Epsilonproteobacteria</taxon>
        <taxon>Campylobacterales</taxon>
        <taxon>Sulfurovaceae</taxon>
        <taxon>Sulfurovum</taxon>
        <taxon>environmental samples</taxon>
    </lineage>
</organism>
<evidence type="ECO:0008006" key="3">
    <source>
        <dbReference type="Google" id="ProtNLM"/>
    </source>
</evidence>
<proteinExistence type="predicted"/>
<dbReference type="EMBL" id="CACVAR010000224">
    <property type="protein sequence ID" value="CAA6813092.1"/>
    <property type="molecule type" value="Genomic_DNA"/>
</dbReference>
<name>A0A6S6T184_9BACT</name>
<gene>
    <name evidence="2" type="ORF">HELGO_WM42373</name>
</gene>